<accession>A0A2H3SPZ9</accession>
<proteinExistence type="predicted"/>
<dbReference type="EMBL" id="FMJY01000002">
    <property type="protein sequence ID" value="SCO78548.1"/>
    <property type="molecule type" value="Genomic_DNA"/>
</dbReference>
<organism evidence="1 2">
    <name type="scientific">Fusarium oxysporum</name>
    <name type="common">Fusarium vascular wilt</name>
    <dbReference type="NCBI Taxonomy" id="5507"/>
    <lineage>
        <taxon>Eukaryota</taxon>
        <taxon>Fungi</taxon>
        <taxon>Dikarya</taxon>
        <taxon>Ascomycota</taxon>
        <taxon>Pezizomycotina</taxon>
        <taxon>Sordariomycetes</taxon>
        <taxon>Hypocreomycetidae</taxon>
        <taxon>Hypocreales</taxon>
        <taxon>Nectriaceae</taxon>
        <taxon>Fusarium</taxon>
        <taxon>Fusarium oxysporum species complex</taxon>
    </lineage>
</organism>
<evidence type="ECO:0000313" key="2">
    <source>
        <dbReference type="Proteomes" id="UP000219369"/>
    </source>
</evidence>
<sequence length="20" mass="2426">MEIYYKGLKEKVKVIKINKT</sequence>
<reference evidence="2" key="1">
    <citation type="submission" date="2016-09" db="EMBL/GenBank/DDBJ databases">
        <authorList>
            <person name="Guldener U."/>
        </authorList>
    </citation>
    <scope>NUCLEOTIDE SEQUENCE [LARGE SCALE GENOMIC DNA]</scope>
    <source>
        <strain evidence="2">V64-1</strain>
    </source>
</reference>
<dbReference type="Proteomes" id="UP000219369">
    <property type="component" value="Unassembled WGS sequence"/>
</dbReference>
<name>A0A2H3SPZ9_FUSOX</name>
<protein>
    <submittedName>
        <fullName evidence="1">Uncharacterized protein</fullName>
    </submittedName>
</protein>
<evidence type="ECO:0000313" key="1">
    <source>
        <dbReference type="EMBL" id="SCO78548.1"/>
    </source>
</evidence>
<dbReference type="AlphaFoldDB" id="A0A2H3SPZ9"/>
<gene>
    <name evidence="1" type="ORF">FRV6_02761</name>
</gene>